<dbReference type="AlphaFoldDB" id="A0A1I3S631"/>
<dbReference type="OrthoDB" id="9806864at2"/>
<protein>
    <submittedName>
        <fullName evidence="2">DNA-binding transcriptional regulator, MarR family</fullName>
    </submittedName>
</protein>
<dbReference type="PRINTS" id="PR00598">
    <property type="entry name" value="HTHMARR"/>
</dbReference>
<name>A0A1I3S631_9RHOB</name>
<dbReference type="Proteomes" id="UP000199630">
    <property type="component" value="Unassembled WGS sequence"/>
</dbReference>
<evidence type="ECO:0000313" key="3">
    <source>
        <dbReference type="Proteomes" id="UP000199630"/>
    </source>
</evidence>
<organism evidence="2 3">
    <name type="scientific">Celeribacter neptunius</name>
    <dbReference type="NCBI Taxonomy" id="588602"/>
    <lineage>
        <taxon>Bacteria</taxon>
        <taxon>Pseudomonadati</taxon>
        <taxon>Pseudomonadota</taxon>
        <taxon>Alphaproteobacteria</taxon>
        <taxon>Rhodobacterales</taxon>
        <taxon>Roseobacteraceae</taxon>
        <taxon>Celeribacter</taxon>
    </lineage>
</organism>
<dbReference type="PROSITE" id="PS50995">
    <property type="entry name" value="HTH_MARR_2"/>
    <property type="match status" value="1"/>
</dbReference>
<evidence type="ECO:0000313" key="2">
    <source>
        <dbReference type="EMBL" id="SFJ54145.1"/>
    </source>
</evidence>
<keyword evidence="2" id="KW-0238">DNA-binding</keyword>
<dbReference type="Pfam" id="PF12802">
    <property type="entry name" value="MarR_2"/>
    <property type="match status" value="1"/>
</dbReference>
<accession>A0A1I3S631</accession>
<dbReference type="EMBL" id="FORH01000004">
    <property type="protein sequence ID" value="SFJ54145.1"/>
    <property type="molecule type" value="Genomic_DNA"/>
</dbReference>
<gene>
    <name evidence="2" type="ORF">SAMN04487991_2346</name>
</gene>
<dbReference type="GO" id="GO:0006950">
    <property type="term" value="P:response to stress"/>
    <property type="evidence" value="ECO:0007669"/>
    <property type="project" value="TreeGrafter"/>
</dbReference>
<dbReference type="STRING" id="588602.SAMN04487991_2346"/>
<evidence type="ECO:0000259" key="1">
    <source>
        <dbReference type="PROSITE" id="PS50995"/>
    </source>
</evidence>
<dbReference type="GO" id="GO:0003677">
    <property type="term" value="F:DNA binding"/>
    <property type="evidence" value="ECO:0007669"/>
    <property type="project" value="UniProtKB-KW"/>
</dbReference>
<dbReference type="SMART" id="SM00347">
    <property type="entry name" value="HTH_MARR"/>
    <property type="match status" value="1"/>
</dbReference>
<sequence length="163" mass="18060">MQSVEFDLSAFLPYRLAVLSERASRRVSVAYDKPLGLSVAEWRVLVHLNRCERVSVREIHNCVNLEKSRVSRAVTRLENAGLVAKVPGASDGRLVEISLSAKGVEALDSILPEAMQVERALLETISPEELAMFYAVMEKMHAALDEDPLARPRSAMDLQGIDT</sequence>
<dbReference type="InterPro" id="IPR000835">
    <property type="entry name" value="HTH_MarR-typ"/>
</dbReference>
<reference evidence="3" key="1">
    <citation type="submission" date="2016-10" db="EMBL/GenBank/DDBJ databases">
        <authorList>
            <person name="Varghese N."/>
            <person name="Submissions S."/>
        </authorList>
    </citation>
    <scope>NUCLEOTIDE SEQUENCE [LARGE SCALE GENOMIC DNA]</scope>
    <source>
        <strain evidence="3">DSM 26471</strain>
    </source>
</reference>
<dbReference type="Gene3D" id="1.10.10.10">
    <property type="entry name" value="Winged helix-like DNA-binding domain superfamily/Winged helix DNA-binding domain"/>
    <property type="match status" value="1"/>
</dbReference>
<keyword evidence="3" id="KW-1185">Reference proteome</keyword>
<proteinExistence type="predicted"/>
<feature type="domain" description="HTH marR-type" evidence="1">
    <location>
        <begin position="9"/>
        <end position="142"/>
    </location>
</feature>
<dbReference type="InterPro" id="IPR036388">
    <property type="entry name" value="WH-like_DNA-bd_sf"/>
</dbReference>
<dbReference type="InterPro" id="IPR039422">
    <property type="entry name" value="MarR/SlyA-like"/>
</dbReference>
<dbReference type="PANTHER" id="PTHR33164:SF43">
    <property type="entry name" value="HTH-TYPE TRANSCRIPTIONAL REPRESSOR YETL"/>
    <property type="match status" value="1"/>
</dbReference>
<dbReference type="InterPro" id="IPR036390">
    <property type="entry name" value="WH_DNA-bd_sf"/>
</dbReference>
<dbReference type="SUPFAM" id="SSF46785">
    <property type="entry name" value="Winged helix' DNA-binding domain"/>
    <property type="match status" value="1"/>
</dbReference>
<dbReference type="PANTHER" id="PTHR33164">
    <property type="entry name" value="TRANSCRIPTIONAL REGULATOR, MARR FAMILY"/>
    <property type="match status" value="1"/>
</dbReference>
<dbReference type="GO" id="GO:0003700">
    <property type="term" value="F:DNA-binding transcription factor activity"/>
    <property type="evidence" value="ECO:0007669"/>
    <property type="project" value="InterPro"/>
</dbReference>